<evidence type="ECO:0000256" key="1">
    <source>
        <dbReference type="SAM" id="SignalP"/>
    </source>
</evidence>
<dbReference type="EMBL" id="UHIC01000001">
    <property type="protein sequence ID" value="SUO97859.1"/>
    <property type="molecule type" value="Genomic_DNA"/>
</dbReference>
<dbReference type="Gene3D" id="3.40.50.10610">
    <property type="entry name" value="ABC-type transport auxiliary lipoprotein component"/>
    <property type="match status" value="1"/>
</dbReference>
<evidence type="ECO:0000313" key="3">
    <source>
        <dbReference type="EMBL" id="SUO97859.1"/>
    </source>
</evidence>
<keyword evidence="1" id="KW-0732">Signal</keyword>
<feature type="signal peptide" evidence="1">
    <location>
        <begin position="1"/>
        <end position="21"/>
    </location>
</feature>
<dbReference type="PROSITE" id="PS51257">
    <property type="entry name" value="PROKAR_LIPOPROTEIN"/>
    <property type="match status" value="1"/>
</dbReference>
<dbReference type="InterPro" id="IPR005586">
    <property type="entry name" value="ABC_trans_aux"/>
</dbReference>
<dbReference type="Proteomes" id="UP000254601">
    <property type="component" value="Unassembled WGS sequence"/>
</dbReference>
<feature type="chain" id="PRO_5016657613" evidence="1">
    <location>
        <begin position="22"/>
        <end position="194"/>
    </location>
</feature>
<protein>
    <submittedName>
        <fullName evidence="3">Protein of uncharacterized function (DUF330)</fullName>
    </submittedName>
</protein>
<dbReference type="OrthoDB" id="5600407at2"/>
<proteinExistence type="predicted"/>
<evidence type="ECO:0000259" key="2">
    <source>
        <dbReference type="Pfam" id="PF03886"/>
    </source>
</evidence>
<feature type="domain" description="ABC-type transport auxiliary lipoprotein component" evidence="2">
    <location>
        <begin position="38"/>
        <end position="187"/>
    </location>
</feature>
<name>A0A380MZ76_9GAMM</name>
<dbReference type="AlphaFoldDB" id="A0A380MZ76"/>
<sequence>MRCLLTLLPVFLLTACGSTQYYMIPPSEVAPISATAHTTNDSTKNNNIYALRYLTLPDYLDNQYVIYYDGEGKVNRNPKRLWNANLSDNIRNNLQQHLSSNGLSSLYTYPLPTNIRANQIVDIQIREMIANAKTKQFYINADWQLTTSDNHKQSLYHFKQNYPLDNTQTNTLIKLYQRALIDLSNAIFPTLSYH</sequence>
<accession>A0A380MZ76</accession>
<dbReference type="SUPFAM" id="SSF159594">
    <property type="entry name" value="XCC0632-like"/>
    <property type="match status" value="1"/>
</dbReference>
<organism evidence="3 4">
    <name type="scientific">Suttonella ornithocola</name>
    <dbReference type="NCBI Taxonomy" id="279832"/>
    <lineage>
        <taxon>Bacteria</taxon>
        <taxon>Pseudomonadati</taxon>
        <taxon>Pseudomonadota</taxon>
        <taxon>Gammaproteobacteria</taxon>
        <taxon>Cardiobacteriales</taxon>
        <taxon>Cardiobacteriaceae</taxon>
        <taxon>Suttonella</taxon>
    </lineage>
</organism>
<keyword evidence="4" id="KW-1185">Reference proteome</keyword>
<evidence type="ECO:0000313" key="4">
    <source>
        <dbReference type="Proteomes" id="UP000254601"/>
    </source>
</evidence>
<dbReference type="RefSeq" id="WP_072576563.1">
    <property type="nucleotide sequence ID" value="NZ_LWHB01000083.1"/>
</dbReference>
<reference evidence="3 4" key="1">
    <citation type="submission" date="2018-06" db="EMBL/GenBank/DDBJ databases">
        <authorList>
            <consortium name="Pathogen Informatics"/>
            <person name="Doyle S."/>
        </authorList>
    </citation>
    <scope>NUCLEOTIDE SEQUENCE [LARGE SCALE GENOMIC DNA]</scope>
    <source>
        <strain evidence="3 4">NCTC13337</strain>
    </source>
</reference>
<gene>
    <name evidence="3" type="ORF">NCTC13337_02656</name>
</gene>
<dbReference type="Pfam" id="PF03886">
    <property type="entry name" value="ABC_trans_aux"/>
    <property type="match status" value="1"/>
</dbReference>